<comment type="caution">
    <text evidence="1">The sequence shown here is derived from an EMBL/GenBank/DDBJ whole genome shotgun (WGS) entry which is preliminary data.</text>
</comment>
<reference evidence="1 2" key="1">
    <citation type="submission" date="2023-01" db="EMBL/GenBank/DDBJ databases">
        <title>Analysis of 21 Apiospora genomes using comparative genomics revels a genus with tremendous synthesis potential of carbohydrate active enzymes and secondary metabolites.</title>
        <authorList>
            <person name="Sorensen T."/>
        </authorList>
    </citation>
    <scope>NUCLEOTIDE SEQUENCE [LARGE SCALE GENOMIC DNA]</scope>
    <source>
        <strain evidence="1 2">CBS 33761</strain>
    </source>
</reference>
<organism evidence="1 2">
    <name type="scientific">Apiospora rasikravindrae</name>
    <dbReference type="NCBI Taxonomy" id="990691"/>
    <lineage>
        <taxon>Eukaryota</taxon>
        <taxon>Fungi</taxon>
        <taxon>Dikarya</taxon>
        <taxon>Ascomycota</taxon>
        <taxon>Pezizomycotina</taxon>
        <taxon>Sordariomycetes</taxon>
        <taxon>Xylariomycetidae</taxon>
        <taxon>Amphisphaeriales</taxon>
        <taxon>Apiosporaceae</taxon>
        <taxon>Apiospora</taxon>
    </lineage>
</organism>
<sequence>MATSSWDGPALGSNAFQQLKVGADCGLFADFAVATLTIDWANGVLASHITHFRITYTDSF</sequence>
<keyword evidence="2" id="KW-1185">Reference proteome</keyword>
<dbReference type="Proteomes" id="UP001444661">
    <property type="component" value="Unassembled WGS sequence"/>
</dbReference>
<evidence type="ECO:0000313" key="2">
    <source>
        <dbReference type="Proteomes" id="UP001444661"/>
    </source>
</evidence>
<evidence type="ECO:0000313" key="1">
    <source>
        <dbReference type="EMBL" id="KAK8034328.1"/>
    </source>
</evidence>
<dbReference type="EMBL" id="JAQQWK010000009">
    <property type="protein sequence ID" value="KAK8034328.1"/>
    <property type="molecule type" value="Genomic_DNA"/>
</dbReference>
<gene>
    <name evidence="1" type="ORF">PG993_009323</name>
</gene>
<name>A0ABR1SJ28_9PEZI</name>
<accession>A0ABR1SJ28</accession>
<proteinExistence type="predicted"/>
<protein>
    <submittedName>
        <fullName evidence="1">Uncharacterized protein</fullName>
    </submittedName>
</protein>